<keyword evidence="1 6" id="KW-0812">Transmembrane</keyword>
<reference evidence="9" key="1">
    <citation type="journal article" date="2014" name="Int. J. Syst. Evol. Microbiol.">
        <title>Complete genome sequence of Corynebacterium casei LMG S-19264T (=DSM 44701T), isolated from a smear-ripened cheese.</title>
        <authorList>
            <consortium name="US DOE Joint Genome Institute (JGI-PGF)"/>
            <person name="Walter F."/>
            <person name="Albersmeier A."/>
            <person name="Kalinowski J."/>
            <person name="Ruckert C."/>
        </authorList>
    </citation>
    <scope>NUCLEOTIDE SEQUENCE</scope>
    <source>
        <strain evidence="9">VKM Ac-1321</strain>
    </source>
</reference>
<evidence type="ECO:0000259" key="7">
    <source>
        <dbReference type="PROSITE" id="PS50111"/>
    </source>
</evidence>
<evidence type="ECO:0000259" key="8">
    <source>
        <dbReference type="PROSITE" id="PS50885"/>
    </source>
</evidence>
<dbReference type="Proteomes" id="UP001143480">
    <property type="component" value="Unassembled WGS sequence"/>
</dbReference>
<dbReference type="GO" id="GO:0016020">
    <property type="term" value="C:membrane"/>
    <property type="evidence" value="ECO:0007669"/>
    <property type="project" value="InterPro"/>
</dbReference>
<dbReference type="GO" id="GO:0006935">
    <property type="term" value="P:chemotaxis"/>
    <property type="evidence" value="ECO:0007669"/>
    <property type="project" value="InterPro"/>
</dbReference>
<accession>A0A9W6KUX5</accession>
<keyword evidence="10" id="KW-1185">Reference proteome</keyword>
<dbReference type="Pfam" id="PF00015">
    <property type="entry name" value="MCPsignal"/>
    <property type="match status" value="1"/>
</dbReference>
<evidence type="ECO:0008006" key="11">
    <source>
        <dbReference type="Google" id="ProtNLM"/>
    </source>
</evidence>
<keyword evidence="6" id="KW-0472">Membrane</keyword>
<feature type="domain" description="Methyl-accepting transducer" evidence="7">
    <location>
        <begin position="264"/>
        <end position="507"/>
    </location>
</feature>
<evidence type="ECO:0000256" key="1">
    <source>
        <dbReference type="ARBA" id="ARBA00022692"/>
    </source>
</evidence>
<dbReference type="EMBL" id="BSFP01000127">
    <property type="protein sequence ID" value="GLL08123.1"/>
    <property type="molecule type" value="Genomic_DNA"/>
</dbReference>
<feature type="transmembrane region" description="Helical" evidence="6">
    <location>
        <begin position="12"/>
        <end position="33"/>
    </location>
</feature>
<dbReference type="CDD" id="cd06225">
    <property type="entry name" value="HAMP"/>
    <property type="match status" value="1"/>
</dbReference>
<dbReference type="InterPro" id="IPR004090">
    <property type="entry name" value="Chemotax_Me-accpt_rcpt"/>
</dbReference>
<evidence type="ECO:0000256" key="2">
    <source>
        <dbReference type="ARBA" id="ARBA00022989"/>
    </source>
</evidence>
<keyword evidence="2 6" id="KW-1133">Transmembrane helix</keyword>
<comment type="caution">
    <text evidence="9">The sequence shown here is derived from an EMBL/GenBank/DDBJ whole genome shotgun (WGS) entry which is preliminary data.</text>
</comment>
<sequence length="537" mass="54659">MGTRVGWTVGRRLAVVSSVSIAAAIAVGLIGYVQTSTGASRSSRAFAVGEALAATIDAQHTASVILADASILTSVLPAARHNEVVDQMTEHAKEFQEHLDTLRGVELGSDFASRLAAFTPTVTPLLEDAARLAQVSGTVPASEFDAVQQHWDMFDVRSDALKTTLGDLAGHDVSVATSAANQTELVLLTVSLLSALLVGAATWRVARLVADPIRATKVLLEQVAGGDFTGRVTVRSTDDVGQMATALNTTVERVGAAISHIARDAASLSSAAGHLTGVSRQVASGATQVSVEADAASSSATQVSDDVRAIAAGTEQMHASIGEIARNASAAGSVVADAVAAADGANQTVAKLAASSNQIGQVAKVIAAIAEQTNLLALNATIEAARAGDLGKGFAVVAGEVKDLARETATATEDIARQLTTLQSDSTEVAAVIAGISATINEIADIQNVIAAAVEEQAASTQEIGSRVTRAADRTTDIAGRISAVTDTSQQATAAAGRTQEAAEELAVTAASLRSVVAQFHVSPSDPSTQRATAPPR</sequence>
<dbReference type="PANTHER" id="PTHR32089:SF112">
    <property type="entry name" value="LYSOZYME-LIKE PROTEIN-RELATED"/>
    <property type="match status" value="1"/>
</dbReference>
<dbReference type="SUPFAM" id="SSF58104">
    <property type="entry name" value="Methyl-accepting chemotaxis protein (MCP) signaling domain"/>
    <property type="match status" value="1"/>
</dbReference>
<dbReference type="Pfam" id="PF00672">
    <property type="entry name" value="HAMP"/>
    <property type="match status" value="1"/>
</dbReference>
<dbReference type="PRINTS" id="PR00260">
    <property type="entry name" value="CHEMTRNSDUCR"/>
</dbReference>
<evidence type="ECO:0000256" key="4">
    <source>
        <dbReference type="ARBA" id="ARBA00029447"/>
    </source>
</evidence>
<dbReference type="AlphaFoldDB" id="A0A9W6KUX5"/>
<proteinExistence type="inferred from homology"/>
<evidence type="ECO:0000313" key="9">
    <source>
        <dbReference type="EMBL" id="GLL08123.1"/>
    </source>
</evidence>
<gene>
    <name evidence="9" type="ORF">GCM10017581_098830</name>
</gene>
<evidence type="ECO:0000256" key="6">
    <source>
        <dbReference type="SAM" id="Phobius"/>
    </source>
</evidence>
<evidence type="ECO:0000256" key="5">
    <source>
        <dbReference type="PROSITE-ProRule" id="PRU00284"/>
    </source>
</evidence>
<organism evidence="9 10">
    <name type="scientific">Dactylosporangium matsuzakiense</name>
    <dbReference type="NCBI Taxonomy" id="53360"/>
    <lineage>
        <taxon>Bacteria</taxon>
        <taxon>Bacillati</taxon>
        <taxon>Actinomycetota</taxon>
        <taxon>Actinomycetes</taxon>
        <taxon>Micromonosporales</taxon>
        <taxon>Micromonosporaceae</taxon>
        <taxon>Dactylosporangium</taxon>
    </lineage>
</organism>
<name>A0A9W6KUX5_9ACTN</name>
<dbReference type="PROSITE" id="PS50885">
    <property type="entry name" value="HAMP"/>
    <property type="match status" value="1"/>
</dbReference>
<dbReference type="InterPro" id="IPR003660">
    <property type="entry name" value="HAMP_dom"/>
</dbReference>
<dbReference type="GO" id="GO:0004888">
    <property type="term" value="F:transmembrane signaling receptor activity"/>
    <property type="evidence" value="ECO:0007669"/>
    <property type="project" value="InterPro"/>
</dbReference>
<reference evidence="9" key="2">
    <citation type="submission" date="2023-01" db="EMBL/GenBank/DDBJ databases">
        <authorList>
            <person name="Sun Q."/>
            <person name="Evtushenko L."/>
        </authorList>
    </citation>
    <scope>NUCLEOTIDE SEQUENCE</scope>
    <source>
        <strain evidence="9">VKM Ac-1321</strain>
    </source>
</reference>
<feature type="domain" description="HAMP" evidence="8">
    <location>
        <begin position="207"/>
        <end position="259"/>
    </location>
</feature>
<dbReference type="PROSITE" id="PS50111">
    <property type="entry name" value="CHEMOTAXIS_TRANSDUC_2"/>
    <property type="match status" value="1"/>
</dbReference>
<dbReference type="SMART" id="SM00304">
    <property type="entry name" value="HAMP"/>
    <property type="match status" value="2"/>
</dbReference>
<evidence type="ECO:0000313" key="10">
    <source>
        <dbReference type="Proteomes" id="UP001143480"/>
    </source>
</evidence>
<protein>
    <recommendedName>
        <fullName evidence="11">Methyl-accepting chemotaxis protein</fullName>
    </recommendedName>
</protein>
<comment type="similarity">
    <text evidence="4">Belongs to the methyl-accepting chemotaxis (MCP) protein family.</text>
</comment>
<keyword evidence="3 5" id="KW-0807">Transducer</keyword>
<evidence type="ECO:0000256" key="3">
    <source>
        <dbReference type="ARBA" id="ARBA00023224"/>
    </source>
</evidence>
<dbReference type="PANTHER" id="PTHR32089">
    <property type="entry name" value="METHYL-ACCEPTING CHEMOTAXIS PROTEIN MCPB"/>
    <property type="match status" value="1"/>
</dbReference>
<dbReference type="SMART" id="SM00283">
    <property type="entry name" value="MA"/>
    <property type="match status" value="1"/>
</dbReference>
<dbReference type="InterPro" id="IPR004089">
    <property type="entry name" value="MCPsignal_dom"/>
</dbReference>
<dbReference type="GO" id="GO:0007165">
    <property type="term" value="P:signal transduction"/>
    <property type="evidence" value="ECO:0007669"/>
    <property type="project" value="UniProtKB-KW"/>
</dbReference>
<dbReference type="Gene3D" id="1.10.287.950">
    <property type="entry name" value="Methyl-accepting chemotaxis protein"/>
    <property type="match status" value="1"/>
</dbReference>